<proteinExistence type="predicted"/>
<keyword evidence="4" id="KW-0804">Transcription</keyword>
<feature type="domain" description="Zn(2)-C6 fungal-type" evidence="6">
    <location>
        <begin position="16"/>
        <end position="46"/>
    </location>
</feature>
<dbReference type="CDD" id="cd12148">
    <property type="entry name" value="fungal_TF_MHR"/>
    <property type="match status" value="1"/>
</dbReference>
<keyword evidence="8" id="KW-1185">Reference proteome</keyword>
<evidence type="ECO:0000313" key="8">
    <source>
        <dbReference type="Proteomes" id="UP000824998"/>
    </source>
</evidence>
<dbReference type="InterPro" id="IPR050815">
    <property type="entry name" value="TF_fung"/>
</dbReference>
<organism evidence="7 8">
    <name type="scientific">Amylocarpus encephaloides</name>
    <dbReference type="NCBI Taxonomy" id="45428"/>
    <lineage>
        <taxon>Eukaryota</taxon>
        <taxon>Fungi</taxon>
        <taxon>Dikarya</taxon>
        <taxon>Ascomycota</taxon>
        <taxon>Pezizomycotina</taxon>
        <taxon>Leotiomycetes</taxon>
        <taxon>Helotiales</taxon>
        <taxon>Helotiales incertae sedis</taxon>
        <taxon>Amylocarpus</taxon>
    </lineage>
</organism>
<dbReference type="GO" id="GO:0000981">
    <property type="term" value="F:DNA-binding transcription factor activity, RNA polymerase II-specific"/>
    <property type="evidence" value="ECO:0007669"/>
    <property type="project" value="InterPro"/>
</dbReference>
<protein>
    <submittedName>
        <fullName evidence="7">Fungal-specific transcription factor</fullName>
    </submittedName>
</protein>
<evidence type="ECO:0000256" key="5">
    <source>
        <dbReference type="ARBA" id="ARBA00023242"/>
    </source>
</evidence>
<dbReference type="PANTHER" id="PTHR47338">
    <property type="entry name" value="ZN(II)2CYS6 TRANSCRIPTION FACTOR (EUROFUNG)-RELATED"/>
    <property type="match status" value="1"/>
</dbReference>
<dbReference type="AlphaFoldDB" id="A0A9P7YHE7"/>
<comment type="caution">
    <text evidence="7">The sequence shown here is derived from an EMBL/GenBank/DDBJ whole genome shotgun (WGS) entry which is preliminary data.</text>
</comment>
<dbReference type="InterPro" id="IPR036864">
    <property type="entry name" value="Zn2-C6_fun-type_DNA-bd_sf"/>
</dbReference>
<dbReference type="PROSITE" id="PS50048">
    <property type="entry name" value="ZN2_CY6_FUNGAL_2"/>
    <property type="match status" value="1"/>
</dbReference>
<dbReference type="PROSITE" id="PS00463">
    <property type="entry name" value="ZN2_CY6_FUNGAL_1"/>
    <property type="match status" value="1"/>
</dbReference>
<evidence type="ECO:0000313" key="7">
    <source>
        <dbReference type="EMBL" id="KAG9233058.1"/>
    </source>
</evidence>
<dbReference type="Gene3D" id="4.10.240.10">
    <property type="entry name" value="Zn(2)-C6 fungal-type DNA-binding domain"/>
    <property type="match status" value="1"/>
</dbReference>
<dbReference type="InterPro" id="IPR007219">
    <property type="entry name" value="XnlR_reg_dom"/>
</dbReference>
<dbReference type="GO" id="GO:0003677">
    <property type="term" value="F:DNA binding"/>
    <property type="evidence" value="ECO:0007669"/>
    <property type="project" value="InterPro"/>
</dbReference>
<gene>
    <name evidence="7" type="ORF">BJ875DRAFT_58862</name>
</gene>
<name>A0A9P7YHE7_9HELO</name>
<comment type="subcellular location">
    <subcellularLocation>
        <location evidence="1">Nucleus</location>
    </subcellularLocation>
</comment>
<dbReference type="Proteomes" id="UP000824998">
    <property type="component" value="Unassembled WGS sequence"/>
</dbReference>
<evidence type="ECO:0000256" key="4">
    <source>
        <dbReference type="ARBA" id="ARBA00023163"/>
    </source>
</evidence>
<dbReference type="OrthoDB" id="3862662at2759"/>
<sequence>MMPQEDRDHARVSRTACLPCRRSKRRCDKKLSSCDLCIRKEIECRYPTKNALESPSPSLQNHGKIQMHAGYSIVQSYLTTFDDASAIFFIAPQVFLQARLEFPRLDLPVPVDVVALIGKSASIRSIASTFFETVHTWLPIVSKRVFFAQLLNPLARRETELSLLALCMLLCSNIPPDQDRGNDAGKSVYQVAKRYYFEVEAAGALSIHVLQALVLIAAYEVCQAIYPAAYFTVSACARYGTVLGIDKLGLDLMGASLGPLSWVEVEERRRVWWAILLLDRFINLGNPKIHLITENPTFDTYLPVDDGAWDDCTTTPEDAVHISAGFTLKMGIFSRAAQATYLLSQALKSVSSRSNDQDSATQIGETEQLRRTLLSLVHLADTEATVRRLEFCTPSAICFRAILAKT</sequence>
<evidence type="ECO:0000256" key="2">
    <source>
        <dbReference type="ARBA" id="ARBA00022723"/>
    </source>
</evidence>
<dbReference type="InterPro" id="IPR001138">
    <property type="entry name" value="Zn2Cys6_DnaBD"/>
</dbReference>
<dbReference type="Pfam" id="PF00172">
    <property type="entry name" value="Zn_clus"/>
    <property type="match status" value="1"/>
</dbReference>
<keyword evidence="2" id="KW-0479">Metal-binding</keyword>
<evidence type="ECO:0000256" key="1">
    <source>
        <dbReference type="ARBA" id="ARBA00004123"/>
    </source>
</evidence>
<dbReference type="CDD" id="cd00067">
    <property type="entry name" value="GAL4"/>
    <property type="match status" value="1"/>
</dbReference>
<evidence type="ECO:0000259" key="6">
    <source>
        <dbReference type="PROSITE" id="PS50048"/>
    </source>
</evidence>
<accession>A0A9P7YHE7</accession>
<keyword evidence="5" id="KW-0539">Nucleus</keyword>
<dbReference type="GO" id="GO:0006351">
    <property type="term" value="P:DNA-templated transcription"/>
    <property type="evidence" value="ECO:0007669"/>
    <property type="project" value="InterPro"/>
</dbReference>
<keyword evidence="3" id="KW-0805">Transcription regulation</keyword>
<dbReference type="Pfam" id="PF04082">
    <property type="entry name" value="Fungal_trans"/>
    <property type="match status" value="1"/>
</dbReference>
<reference evidence="7" key="1">
    <citation type="journal article" date="2021" name="IMA Fungus">
        <title>Genomic characterization of three marine fungi, including Emericellopsis atlantica sp. nov. with signatures of a generalist lifestyle and marine biomass degradation.</title>
        <authorList>
            <person name="Hagestad O.C."/>
            <person name="Hou L."/>
            <person name="Andersen J.H."/>
            <person name="Hansen E.H."/>
            <person name="Altermark B."/>
            <person name="Li C."/>
            <person name="Kuhnert E."/>
            <person name="Cox R.J."/>
            <person name="Crous P.W."/>
            <person name="Spatafora J.W."/>
            <person name="Lail K."/>
            <person name="Amirebrahimi M."/>
            <person name="Lipzen A."/>
            <person name="Pangilinan J."/>
            <person name="Andreopoulos W."/>
            <person name="Hayes R.D."/>
            <person name="Ng V."/>
            <person name="Grigoriev I.V."/>
            <person name="Jackson S.A."/>
            <person name="Sutton T.D.S."/>
            <person name="Dobson A.D.W."/>
            <person name="Rama T."/>
        </authorList>
    </citation>
    <scope>NUCLEOTIDE SEQUENCE</scope>
    <source>
        <strain evidence="7">TRa018bII</strain>
    </source>
</reference>
<dbReference type="GO" id="GO:0008270">
    <property type="term" value="F:zinc ion binding"/>
    <property type="evidence" value="ECO:0007669"/>
    <property type="project" value="InterPro"/>
</dbReference>
<dbReference type="SMART" id="SM00066">
    <property type="entry name" value="GAL4"/>
    <property type="match status" value="1"/>
</dbReference>
<dbReference type="SUPFAM" id="SSF57701">
    <property type="entry name" value="Zn2/Cys6 DNA-binding domain"/>
    <property type="match status" value="1"/>
</dbReference>
<dbReference type="PANTHER" id="PTHR47338:SF20">
    <property type="entry name" value="ZN(II)2CYS6 TRANSCRIPTION FACTOR (EUROFUNG)"/>
    <property type="match status" value="1"/>
</dbReference>
<dbReference type="GO" id="GO:0005634">
    <property type="term" value="C:nucleus"/>
    <property type="evidence" value="ECO:0007669"/>
    <property type="project" value="UniProtKB-SubCell"/>
</dbReference>
<dbReference type="EMBL" id="MU251517">
    <property type="protein sequence ID" value="KAG9233058.1"/>
    <property type="molecule type" value="Genomic_DNA"/>
</dbReference>
<evidence type="ECO:0000256" key="3">
    <source>
        <dbReference type="ARBA" id="ARBA00023015"/>
    </source>
</evidence>